<reference evidence="1" key="1">
    <citation type="submission" date="2024-05" db="EMBL/GenBank/DDBJ databases">
        <title>30 novel species of actinomycetes from the DSMZ collection.</title>
        <authorList>
            <person name="Nouioui I."/>
        </authorList>
    </citation>
    <scope>NUCLEOTIDE SEQUENCE</scope>
    <source>
        <strain evidence="1">DSM 3412</strain>
    </source>
</reference>
<protein>
    <recommendedName>
        <fullName evidence="3">Secondary metabolite protein</fullName>
    </recommendedName>
</protein>
<accession>A0ABU2YWY4</accession>
<dbReference type="EMBL" id="JAVRFJ010000010">
    <property type="protein sequence ID" value="MDT0568534.1"/>
    <property type="molecule type" value="Genomic_DNA"/>
</dbReference>
<dbReference type="RefSeq" id="WP_311590580.1">
    <property type="nucleotide sequence ID" value="NZ_JAVRFJ010000010.1"/>
</dbReference>
<comment type="caution">
    <text evidence="1">The sequence shown here is derived from an EMBL/GenBank/DDBJ whole genome shotgun (WGS) entry which is preliminary data.</text>
</comment>
<proteinExistence type="predicted"/>
<gene>
    <name evidence="1" type="ORF">RM704_13825</name>
</gene>
<evidence type="ECO:0000313" key="1">
    <source>
        <dbReference type="EMBL" id="MDT0568534.1"/>
    </source>
</evidence>
<keyword evidence="2" id="KW-1185">Reference proteome</keyword>
<evidence type="ECO:0008006" key="3">
    <source>
        <dbReference type="Google" id="ProtNLM"/>
    </source>
</evidence>
<sequence length="172" mass="19826">MTMWSTGRWRQDDPLAALELPDVTNIRDLRDEVSRRTGREVILQPQEQAPSVCGACAVLEVVIYVFYDPRTSCLHQDQIIAHEFMHLFLGHHEARPLSALAPALITTMDPTIVQMMLGRTKYDDAEEHETELLASLLQRRIIDRWLRSDESSGDEVQDRVAHTLLRRREARP</sequence>
<organism evidence="1 2">
    <name type="scientific">Streptomyces gottesmaniae</name>
    <dbReference type="NCBI Taxonomy" id="3075518"/>
    <lineage>
        <taxon>Bacteria</taxon>
        <taxon>Bacillati</taxon>
        <taxon>Actinomycetota</taxon>
        <taxon>Actinomycetes</taxon>
        <taxon>Kitasatosporales</taxon>
        <taxon>Streptomycetaceae</taxon>
        <taxon>Streptomyces</taxon>
    </lineage>
</organism>
<name>A0ABU2YWY4_9ACTN</name>
<evidence type="ECO:0000313" key="2">
    <source>
        <dbReference type="Proteomes" id="UP001180737"/>
    </source>
</evidence>
<dbReference type="Proteomes" id="UP001180737">
    <property type="component" value="Unassembled WGS sequence"/>
</dbReference>